<feature type="transmembrane region" description="Helical" evidence="5">
    <location>
        <begin position="247"/>
        <end position="265"/>
    </location>
</feature>
<evidence type="ECO:0000256" key="2">
    <source>
        <dbReference type="ARBA" id="ARBA00022692"/>
    </source>
</evidence>
<dbReference type="EMBL" id="RKLR01000002">
    <property type="protein sequence ID" value="MBX0322538.1"/>
    <property type="molecule type" value="Genomic_DNA"/>
</dbReference>
<evidence type="ECO:0000313" key="7">
    <source>
        <dbReference type="Proteomes" id="UP001430377"/>
    </source>
</evidence>
<keyword evidence="2 5" id="KW-0812">Transmembrane</keyword>
<evidence type="ECO:0000256" key="1">
    <source>
        <dbReference type="ARBA" id="ARBA00004651"/>
    </source>
</evidence>
<sequence>MSFHSHRGADSLWDTTVRCLWWAQQLSVVQSVVAAAKTAFAMALLGVTAPAAPVVVGFVTFAIYTANDLADVAEDGINCPERSAFVSDHWATVATLAVVGLLLGVGLALAAGGVAAVTVALVPVVASILYSVPVASGRRRLKDVFLVNTALVAGAWGVTVTLLPLVLAGRPAGPLAAAVCLFFVLRSVVSVEVFNVRDVVGDAVTGVDTLPVVLGVGRTRHLLATLDGCSLAVLVALTPVADASLPAVFGLAVVSYSLSITWFLGQTNATELLCLAKDGEYLLLGLVALALA</sequence>
<dbReference type="AlphaFoldDB" id="A0AAW4PLU5"/>
<accession>A0AAW4PLU5</accession>
<feature type="transmembrane region" description="Helical" evidence="5">
    <location>
        <begin position="85"/>
        <end position="103"/>
    </location>
</feature>
<evidence type="ECO:0000313" key="6">
    <source>
        <dbReference type="EMBL" id="MBX0322538.1"/>
    </source>
</evidence>
<reference evidence="6 7" key="1">
    <citation type="submission" date="2021-06" db="EMBL/GenBank/DDBJ databases">
        <title>Halomicroarcula sp. a new haloarchaeum isolated from saline soil.</title>
        <authorList>
            <person name="Duran-Viseras A."/>
            <person name="Sanchez-Porro C."/>
            <person name="Ventosa A."/>
        </authorList>
    </citation>
    <scope>NUCLEOTIDE SEQUENCE [LARGE SCALE GENOMIC DNA]</scope>
    <source>
        <strain evidence="6 7">F13</strain>
    </source>
</reference>
<dbReference type="Pfam" id="PF01040">
    <property type="entry name" value="UbiA"/>
    <property type="match status" value="1"/>
</dbReference>
<keyword evidence="3 5" id="KW-1133">Transmembrane helix</keyword>
<dbReference type="InterPro" id="IPR000537">
    <property type="entry name" value="UbiA_prenyltransferase"/>
</dbReference>
<feature type="transmembrane region" description="Helical" evidence="5">
    <location>
        <begin position="109"/>
        <end position="132"/>
    </location>
</feature>
<evidence type="ECO:0000256" key="3">
    <source>
        <dbReference type="ARBA" id="ARBA00022989"/>
    </source>
</evidence>
<feature type="transmembrane region" description="Helical" evidence="5">
    <location>
        <begin position="39"/>
        <end position="64"/>
    </location>
</feature>
<organism evidence="6 7">
    <name type="scientific">Haloarcula rubra</name>
    <dbReference type="NCBI Taxonomy" id="2487747"/>
    <lineage>
        <taxon>Archaea</taxon>
        <taxon>Methanobacteriati</taxon>
        <taxon>Methanobacteriota</taxon>
        <taxon>Stenosarchaea group</taxon>
        <taxon>Halobacteria</taxon>
        <taxon>Halobacteriales</taxon>
        <taxon>Haloarculaceae</taxon>
        <taxon>Haloarcula</taxon>
    </lineage>
</organism>
<dbReference type="GO" id="GO:0005886">
    <property type="term" value="C:plasma membrane"/>
    <property type="evidence" value="ECO:0007669"/>
    <property type="project" value="UniProtKB-SubCell"/>
</dbReference>
<keyword evidence="7" id="KW-1185">Reference proteome</keyword>
<dbReference type="GO" id="GO:0016765">
    <property type="term" value="F:transferase activity, transferring alkyl or aryl (other than methyl) groups"/>
    <property type="evidence" value="ECO:0007669"/>
    <property type="project" value="InterPro"/>
</dbReference>
<proteinExistence type="predicted"/>
<evidence type="ECO:0000256" key="5">
    <source>
        <dbReference type="SAM" id="Phobius"/>
    </source>
</evidence>
<evidence type="ECO:0000256" key="4">
    <source>
        <dbReference type="ARBA" id="ARBA00023136"/>
    </source>
</evidence>
<protein>
    <submittedName>
        <fullName evidence="6">UbiA family prenyltransferase</fullName>
    </submittedName>
</protein>
<comment type="subcellular location">
    <subcellularLocation>
        <location evidence="1">Cell membrane</location>
        <topology evidence="1">Multi-pass membrane protein</topology>
    </subcellularLocation>
</comment>
<name>A0AAW4PLU5_9EURY</name>
<dbReference type="Proteomes" id="UP001430377">
    <property type="component" value="Unassembled WGS sequence"/>
</dbReference>
<feature type="transmembrane region" description="Helical" evidence="5">
    <location>
        <begin position="144"/>
        <end position="166"/>
    </location>
</feature>
<keyword evidence="4 5" id="KW-0472">Membrane</keyword>
<gene>
    <name evidence="6" type="ORF">EGH21_05805</name>
</gene>
<dbReference type="RefSeq" id="WP_220617533.1">
    <property type="nucleotide sequence ID" value="NZ_RKLR01000002.1"/>
</dbReference>
<comment type="caution">
    <text evidence="6">The sequence shown here is derived from an EMBL/GenBank/DDBJ whole genome shotgun (WGS) entry which is preliminary data.</text>
</comment>